<evidence type="ECO:0000313" key="2">
    <source>
        <dbReference type="EMBL" id="MDR6548835.1"/>
    </source>
</evidence>
<keyword evidence="2" id="KW-0413">Isomerase</keyword>
<evidence type="ECO:0000313" key="3">
    <source>
        <dbReference type="Proteomes" id="UP001267290"/>
    </source>
</evidence>
<protein>
    <submittedName>
        <fullName evidence="2">D-alanyl-D-alanine carboxypeptidase</fullName>
        <ecNumber evidence="2">3.4.16.4</ecNumber>
    </submittedName>
</protein>
<dbReference type="Pfam" id="PF00144">
    <property type="entry name" value="Beta-lactamase"/>
    <property type="match status" value="1"/>
</dbReference>
<dbReference type="Proteomes" id="UP001267290">
    <property type="component" value="Unassembled WGS sequence"/>
</dbReference>
<name>A0ABU1NMZ1_9BACL</name>
<dbReference type="EC" id="3.4.16.4" evidence="2"/>
<dbReference type="InterPro" id="IPR012338">
    <property type="entry name" value="Beta-lactam/transpept-like"/>
</dbReference>
<dbReference type="RefSeq" id="WP_310222325.1">
    <property type="nucleotide sequence ID" value="NZ_JAVDSB010000001.1"/>
</dbReference>
<sequence length="376" mass="43028">MAMFVRKAWSKERASQHFDAYFSRLLKNSRHQTSLQVWMESSGFTYRYAAGRISANKDAAVSLNQPFHTASIGKVFTAVIIMKLVERGQLALEDPICKYVTPTELTHLFVYRGVDYASQVTIHQLLGHTSGVADYFEDPVLHKPSFIQRIIANPDEVWTPDALLDFTRNNQVNHGPPESRYYYSDTGYILLGRMIERITGRSFSENLHLDIFSPLQMNDSYLMFFPQSQQESAEPIQDIWLNTVEISRFPSLSCDWAGGGIVTTPQDLLIFQKALHHGTCISQTSLQAMMTFKHKFRSGIHYGLGMMELHFEEFFFLLRGLPRLQGHSGILGTHMFSHPESETHIVMNFGSTKSIVRSYKALIEVMITLKRMQIWA</sequence>
<dbReference type="InterPro" id="IPR001466">
    <property type="entry name" value="Beta-lactam-related"/>
</dbReference>
<evidence type="ECO:0000259" key="1">
    <source>
        <dbReference type="Pfam" id="PF00144"/>
    </source>
</evidence>
<dbReference type="SUPFAM" id="SSF56601">
    <property type="entry name" value="beta-lactamase/transpeptidase-like"/>
    <property type="match status" value="1"/>
</dbReference>
<dbReference type="GO" id="GO:0009002">
    <property type="term" value="F:serine-type D-Ala-D-Ala carboxypeptidase activity"/>
    <property type="evidence" value="ECO:0007669"/>
    <property type="project" value="UniProtKB-EC"/>
</dbReference>
<dbReference type="GO" id="GO:0016853">
    <property type="term" value="F:isomerase activity"/>
    <property type="evidence" value="ECO:0007669"/>
    <property type="project" value="UniProtKB-KW"/>
</dbReference>
<reference evidence="2 3" key="1">
    <citation type="submission" date="2023-07" db="EMBL/GenBank/DDBJ databases">
        <title>Sorghum-associated microbial communities from plants grown in Nebraska, USA.</title>
        <authorList>
            <person name="Schachtman D."/>
        </authorList>
    </citation>
    <scope>NUCLEOTIDE SEQUENCE [LARGE SCALE GENOMIC DNA]</scope>
    <source>
        <strain evidence="2 3">CC258</strain>
    </source>
</reference>
<comment type="caution">
    <text evidence="2">The sequence shown here is derived from an EMBL/GenBank/DDBJ whole genome shotgun (WGS) entry which is preliminary data.</text>
</comment>
<feature type="domain" description="Beta-lactamase-related" evidence="1">
    <location>
        <begin position="51"/>
        <end position="349"/>
    </location>
</feature>
<proteinExistence type="predicted"/>
<keyword evidence="2" id="KW-0645">Protease</keyword>
<dbReference type="PANTHER" id="PTHR43283">
    <property type="entry name" value="BETA-LACTAMASE-RELATED"/>
    <property type="match status" value="1"/>
</dbReference>
<dbReference type="EMBL" id="JAVDSB010000001">
    <property type="protein sequence ID" value="MDR6548835.1"/>
    <property type="molecule type" value="Genomic_DNA"/>
</dbReference>
<keyword evidence="2" id="KW-0378">Hydrolase</keyword>
<accession>A0ABU1NMZ1</accession>
<organism evidence="2 3">
    <name type="scientific">Paenibacillus qinlingensis</name>
    <dbReference type="NCBI Taxonomy" id="1837343"/>
    <lineage>
        <taxon>Bacteria</taxon>
        <taxon>Bacillati</taxon>
        <taxon>Bacillota</taxon>
        <taxon>Bacilli</taxon>
        <taxon>Bacillales</taxon>
        <taxon>Paenibacillaceae</taxon>
        <taxon>Paenibacillus</taxon>
    </lineage>
</organism>
<keyword evidence="2" id="KW-0121">Carboxypeptidase</keyword>
<dbReference type="Gene3D" id="3.40.710.10">
    <property type="entry name" value="DD-peptidase/beta-lactamase superfamily"/>
    <property type="match status" value="1"/>
</dbReference>
<dbReference type="InterPro" id="IPR050789">
    <property type="entry name" value="Diverse_Enzym_Activities"/>
</dbReference>
<keyword evidence="3" id="KW-1185">Reference proteome</keyword>
<gene>
    <name evidence="2" type="ORF">J2736_000018</name>
</gene>